<sequence>MSNDKFQNKYDEIFQNIKEEKMDWDFEDFLKKAEGKEDEVQKDETPIIPIDTKTKPSFPKWFWMAAGVILLLSIGLIFNINKNSDVEDQAQLVENQIKDQKNDFIEENSEHQEQVAVNNTTDSISGTKKDSIFQENTVAEKDVLDEILPKRGRLKKERKPKYVDNSSYRKYKKASDSTGYKDSYVIVNGKRIDNVEEAINVTKYSFQIFANNVSEKLVQPKVVDDDY</sequence>
<keyword evidence="2" id="KW-1133">Transmembrane helix</keyword>
<dbReference type="EMBL" id="FOIU01000004">
    <property type="protein sequence ID" value="SEW48613.1"/>
    <property type="molecule type" value="Genomic_DNA"/>
</dbReference>
<name>A0A1I0S283_9FLAO</name>
<gene>
    <name evidence="3" type="ORF">SAMN05421841_3844</name>
</gene>
<feature type="transmembrane region" description="Helical" evidence="2">
    <location>
        <begin position="61"/>
        <end position="80"/>
    </location>
</feature>
<evidence type="ECO:0000256" key="1">
    <source>
        <dbReference type="SAM" id="MobiDB-lite"/>
    </source>
</evidence>
<evidence type="ECO:0000313" key="4">
    <source>
        <dbReference type="Proteomes" id="UP000199469"/>
    </source>
</evidence>
<evidence type="ECO:0000313" key="3">
    <source>
        <dbReference type="EMBL" id="SEW48613.1"/>
    </source>
</evidence>
<dbReference type="AlphaFoldDB" id="A0A1I0S283"/>
<proteinExistence type="predicted"/>
<keyword evidence="2" id="KW-0472">Membrane</keyword>
<evidence type="ECO:0000256" key="2">
    <source>
        <dbReference type="SAM" id="Phobius"/>
    </source>
</evidence>
<keyword evidence="4" id="KW-1185">Reference proteome</keyword>
<reference evidence="4" key="1">
    <citation type="submission" date="2016-10" db="EMBL/GenBank/DDBJ databases">
        <authorList>
            <person name="Varghese N."/>
            <person name="Submissions S."/>
        </authorList>
    </citation>
    <scope>NUCLEOTIDE SEQUENCE [LARGE SCALE GENOMIC DNA]</scope>
    <source>
        <strain evidence="4">DSM 17724</strain>
    </source>
</reference>
<dbReference type="RefSeq" id="WP_185116627.1">
    <property type="nucleotide sequence ID" value="NZ_FOIU01000004.1"/>
</dbReference>
<organism evidence="3 4">
    <name type="scientific">Chryseobacterium wanjuense</name>
    <dbReference type="NCBI Taxonomy" id="356305"/>
    <lineage>
        <taxon>Bacteria</taxon>
        <taxon>Pseudomonadati</taxon>
        <taxon>Bacteroidota</taxon>
        <taxon>Flavobacteriia</taxon>
        <taxon>Flavobacteriales</taxon>
        <taxon>Weeksellaceae</taxon>
        <taxon>Chryseobacterium group</taxon>
        <taxon>Chryseobacterium</taxon>
    </lineage>
</organism>
<dbReference type="Proteomes" id="UP000199469">
    <property type="component" value="Unassembled WGS sequence"/>
</dbReference>
<dbReference type="STRING" id="356305.SAMN05421841_3844"/>
<protein>
    <submittedName>
        <fullName evidence="3">Uncharacterized protein</fullName>
    </submittedName>
</protein>
<keyword evidence="2" id="KW-0812">Transmembrane</keyword>
<feature type="region of interest" description="Disordered" evidence="1">
    <location>
        <begin position="109"/>
        <end position="128"/>
    </location>
</feature>
<accession>A0A1I0S283</accession>
<feature type="compositionally biased region" description="Polar residues" evidence="1">
    <location>
        <begin position="115"/>
        <end position="126"/>
    </location>
</feature>